<dbReference type="OrthoDB" id="9810457at2"/>
<dbReference type="GO" id="GO:0055085">
    <property type="term" value="P:transmembrane transport"/>
    <property type="evidence" value="ECO:0007669"/>
    <property type="project" value="InterPro"/>
</dbReference>
<evidence type="ECO:0000256" key="3">
    <source>
        <dbReference type="ARBA" id="ARBA00022448"/>
    </source>
</evidence>
<dbReference type="InterPro" id="IPR038770">
    <property type="entry name" value="Na+/solute_symporter_sf"/>
</dbReference>
<protein>
    <recommendedName>
        <fullName evidence="11">AEC family transporter</fullName>
    </recommendedName>
</protein>
<dbReference type="AlphaFoldDB" id="A0A1H9IXE6"/>
<evidence type="ECO:0000313" key="10">
    <source>
        <dbReference type="Proteomes" id="UP000198749"/>
    </source>
</evidence>
<keyword evidence="10" id="KW-1185">Reference proteome</keyword>
<organism evidence="9 10">
    <name type="scientific">Amphritea atlantica</name>
    <dbReference type="NCBI Taxonomy" id="355243"/>
    <lineage>
        <taxon>Bacteria</taxon>
        <taxon>Pseudomonadati</taxon>
        <taxon>Pseudomonadota</taxon>
        <taxon>Gammaproteobacteria</taxon>
        <taxon>Oceanospirillales</taxon>
        <taxon>Oceanospirillaceae</taxon>
        <taxon>Amphritea</taxon>
    </lineage>
</organism>
<dbReference type="EMBL" id="FOGB01000008">
    <property type="protein sequence ID" value="SEQ79199.1"/>
    <property type="molecule type" value="Genomic_DNA"/>
</dbReference>
<keyword evidence="3" id="KW-0813">Transport</keyword>
<feature type="transmembrane region" description="Helical" evidence="8">
    <location>
        <begin position="96"/>
        <end position="119"/>
    </location>
</feature>
<feature type="transmembrane region" description="Helical" evidence="8">
    <location>
        <begin position="166"/>
        <end position="186"/>
    </location>
</feature>
<dbReference type="RefSeq" id="WP_091359268.1">
    <property type="nucleotide sequence ID" value="NZ_AP025284.1"/>
</dbReference>
<dbReference type="Proteomes" id="UP000198749">
    <property type="component" value="Unassembled WGS sequence"/>
</dbReference>
<keyword evidence="7 8" id="KW-0472">Membrane</keyword>
<dbReference type="Pfam" id="PF03547">
    <property type="entry name" value="Mem_trans"/>
    <property type="match status" value="1"/>
</dbReference>
<feature type="transmembrane region" description="Helical" evidence="8">
    <location>
        <begin position="6"/>
        <end position="22"/>
    </location>
</feature>
<keyword evidence="4" id="KW-1003">Cell membrane</keyword>
<dbReference type="Gene3D" id="1.20.1530.20">
    <property type="match status" value="1"/>
</dbReference>
<evidence type="ECO:0000256" key="6">
    <source>
        <dbReference type="ARBA" id="ARBA00022989"/>
    </source>
</evidence>
<evidence type="ECO:0000256" key="4">
    <source>
        <dbReference type="ARBA" id="ARBA00022475"/>
    </source>
</evidence>
<evidence type="ECO:0000256" key="7">
    <source>
        <dbReference type="ARBA" id="ARBA00023136"/>
    </source>
</evidence>
<feature type="transmembrane region" description="Helical" evidence="8">
    <location>
        <begin position="65"/>
        <end position="84"/>
    </location>
</feature>
<feature type="transmembrane region" description="Helical" evidence="8">
    <location>
        <begin position="198"/>
        <end position="218"/>
    </location>
</feature>
<feature type="transmembrane region" description="Helical" evidence="8">
    <location>
        <begin position="254"/>
        <end position="275"/>
    </location>
</feature>
<evidence type="ECO:0000256" key="2">
    <source>
        <dbReference type="ARBA" id="ARBA00010145"/>
    </source>
</evidence>
<feature type="transmembrane region" description="Helical" evidence="8">
    <location>
        <begin position="125"/>
        <end position="145"/>
    </location>
</feature>
<evidence type="ECO:0000313" key="9">
    <source>
        <dbReference type="EMBL" id="SEQ79199.1"/>
    </source>
</evidence>
<evidence type="ECO:0000256" key="8">
    <source>
        <dbReference type="SAM" id="Phobius"/>
    </source>
</evidence>
<gene>
    <name evidence="9" type="ORF">SAMN03080615_02738</name>
</gene>
<sequence>MELVINIVLPVFAVVFSGWFACRSGGIPMSAVQALNHFIINYAVPPMLFLAMAKVSLDALVNPSFIAAYFIATTITMVLGVFGYRGLKSRDSLDAIVISLICGWGNTIYMGVPLAFYMFGEKGTVPVVIATLSTNMVFIIGLALVGNKSSGGTYWQNAWNTFSRMFLKNPVLIAPIAGGVFSYFSIPLPVPVNNLFAMLAPSAAPVALFAMGASLVGIKIQGETGRLVWVTLVKVVFNPLVALLVVYLMGLEPFWAASVVLMSSLPTGSMVFIFARQYERRVELASGAIMSTTILSLLSLAVILPLLKIWVD</sequence>
<dbReference type="InterPro" id="IPR004776">
    <property type="entry name" value="Mem_transp_PIN-like"/>
</dbReference>
<dbReference type="PANTHER" id="PTHR36838">
    <property type="entry name" value="AUXIN EFFLUX CARRIER FAMILY PROTEIN"/>
    <property type="match status" value="1"/>
</dbReference>
<feature type="transmembrane region" description="Helical" evidence="8">
    <location>
        <begin position="227"/>
        <end position="248"/>
    </location>
</feature>
<proteinExistence type="inferred from homology"/>
<dbReference type="STRING" id="355243.SAMN03080615_02738"/>
<evidence type="ECO:0000256" key="5">
    <source>
        <dbReference type="ARBA" id="ARBA00022692"/>
    </source>
</evidence>
<feature type="transmembrane region" description="Helical" evidence="8">
    <location>
        <begin position="287"/>
        <end position="311"/>
    </location>
</feature>
<comment type="similarity">
    <text evidence="2">Belongs to the auxin efflux carrier (TC 2.A.69) family.</text>
</comment>
<keyword evidence="5 8" id="KW-0812">Transmembrane</keyword>
<feature type="transmembrane region" description="Helical" evidence="8">
    <location>
        <begin position="34"/>
        <end position="53"/>
    </location>
</feature>
<reference evidence="10" key="1">
    <citation type="submission" date="2016-10" db="EMBL/GenBank/DDBJ databases">
        <authorList>
            <person name="Varghese N."/>
            <person name="Submissions S."/>
        </authorList>
    </citation>
    <scope>NUCLEOTIDE SEQUENCE [LARGE SCALE GENOMIC DNA]</scope>
    <source>
        <strain evidence="10">DSM 18887</strain>
    </source>
</reference>
<evidence type="ECO:0000256" key="1">
    <source>
        <dbReference type="ARBA" id="ARBA00004651"/>
    </source>
</evidence>
<dbReference type="PANTHER" id="PTHR36838:SF3">
    <property type="entry name" value="TRANSPORTER AUXIN EFFLUX CARRIER EC FAMILY"/>
    <property type="match status" value="1"/>
</dbReference>
<keyword evidence="6 8" id="KW-1133">Transmembrane helix</keyword>
<accession>A0A1H9IXE6</accession>
<name>A0A1H9IXE6_9GAMM</name>
<evidence type="ECO:0008006" key="11">
    <source>
        <dbReference type="Google" id="ProtNLM"/>
    </source>
</evidence>
<comment type="subcellular location">
    <subcellularLocation>
        <location evidence="1">Cell membrane</location>
        <topology evidence="1">Multi-pass membrane protein</topology>
    </subcellularLocation>
</comment>
<dbReference type="GO" id="GO:0005886">
    <property type="term" value="C:plasma membrane"/>
    <property type="evidence" value="ECO:0007669"/>
    <property type="project" value="UniProtKB-SubCell"/>
</dbReference>